<dbReference type="EMBL" id="JBAHYK010000146">
    <property type="protein sequence ID" value="KAL0577620.1"/>
    <property type="molecule type" value="Genomic_DNA"/>
</dbReference>
<sequence length="422" mass="47990">MPTLPLEVQILIFHHLKDSSSNFRGYSSTLAVCGLVCRAWVSPSRTALFRRFVLDDQSVNEFLQLYDDPLETFSLARICQLDYQQSEVRRRIYLEDFDQPCCTFNNVLKWQSSDGKRDFATLLSSVEWIELGYFGWDTLDGEGRRRLAGCFASIKGVKLFGTEFHSSHAFRSFIQSLSSLRSLHLDDVVVWAGPDVVTADRSDWEWSLDEEPNCLHTITLEQLSSRDGTNAIESLIPCPSLQNFSYSHYSGMKAHSSSRAAIVGRLLSSAGNSLEQLSITTWSKCDETTDENTFRTIDLSLNPNIRRIDLSIQASAYLNPFLERLIVSTGHAAGEPCLQSLSIEHLPQLELDWGRLDNLLQHSFFSALREISCEMYLQEPEAHDESLQSVVPRAVVTKVEEFRSRLPQCERRGILKINVKYE</sequence>
<protein>
    <recommendedName>
        <fullName evidence="1">F-box domain-containing protein</fullName>
    </recommendedName>
</protein>
<dbReference type="InterPro" id="IPR001810">
    <property type="entry name" value="F-box_dom"/>
</dbReference>
<evidence type="ECO:0000313" key="3">
    <source>
        <dbReference type="Proteomes" id="UP001465976"/>
    </source>
</evidence>
<dbReference type="Proteomes" id="UP001465976">
    <property type="component" value="Unassembled WGS sequence"/>
</dbReference>
<keyword evidence="3" id="KW-1185">Reference proteome</keyword>
<reference evidence="2 3" key="1">
    <citation type="submission" date="2024-02" db="EMBL/GenBank/DDBJ databases">
        <title>A draft genome for the cacao thread blight pathogen Marasmius crinis-equi.</title>
        <authorList>
            <person name="Cohen S.P."/>
            <person name="Baruah I.K."/>
            <person name="Amoako-Attah I."/>
            <person name="Bukari Y."/>
            <person name="Meinhardt L.W."/>
            <person name="Bailey B.A."/>
        </authorList>
    </citation>
    <scope>NUCLEOTIDE SEQUENCE [LARGE SCALE GENOMIC DNA]</scope>
    <source>
        <strain evidence="2 3">GH-76</strain>
    </source>
</reference>
<organism evidence="2 3">
    <name type="scientific">Marasmius crinis-equi</name>
    <dbReference type="NCBI Taxonomy" id="585013"/>
    <lineage>
        <taxon>Eukaryota</taxon>
        <taxon>Fungi</taxon>
        <taxon>Dikarya</taxon>
        <taxon>Basidiomycota</taxon>
        <taxon>Agaricomycotina</taxon>
        <taxon>Agaricomycetes</taxon>
        <taxon>Agaricomycetidae</taxon>
        <taxon>Agaricales</taxon>
        <taxon>Marasmiineae</taxon>
        <taxon>Marasmiaceae</taxon>
        <taxon>Marasmius</taxon>
    </lineage>
</organism>
<evidence type="ECO:0000313" key="2">
    <source>
        <dbReference type="EMBL" id="KAL0577620.1"/>
    </source>
</evidence>
<comment type="caution">
    <text evidence="2">The sequence shown here is derived from an EMBL/GenBank/DDBJ whole genome shotgun (WGS) entry which is preliminary data.</text>
</comment>
<feature type="domain" description="F-box" evidence="1">
    <location>
        <begin position="2"/>
        <end position="54"/>
    </location>
</feature>
<dbReference type="Gene3D" id="3.80.10.10">
    <property type="entry name" value="Ribonuclease Inhibitor"/>
    <property type="match status" value="1"/>
</dbReference>
<dbReference type="InterPro" id="IPR032675">
    <property type="entry name" value="LRR_dom_sf"/>
</dbReference>
<gene>
    <name evidence="2" type="ORF">V5O48_004381</name>
</gene>
<name>A0ABR3FQ99_9AGAR</name>
<proteinExistence type="predicted"/>
<evidence type="ECO:0000259" key="1">
    <source>
        <dbReference type="Pfam" id="PF12937"/>
    </source>
</evidence>
<dbReference type="Pfam" id="PF12937">
    <property type="entry name" value="F-box-like"/>
    <property type="match status" value="1"/>
</dbReference>
<accession>A0ABR3FQ99</accession>